<evidence type="ECO:0000313" key="2">
    <source>
        <dbReference type="Proteomes" id="UP000035680"/>
    </source>
</evidence>
<keyword evidence="1" id="KW-0472">Membrane</keyword>
<protein>
    <submittedName>
        <fullName evidence="3">G_PROTEIN_RECEP_F1_2 domain-containing protein</fullName>
    </submittedName>
</protein>
<evidence type="ECO:0000256" key="1">
    <source>
        <dbReference type="SAM" id="Phobius"/>
    </source>
</evidence>
<feature type="transmembrane region" description="Helical" evidence="1">
    <location>
        <begin position="26"/>
        <end position="48"/>
    </location>
</feature>
<name>A0A0K0F3A0_STRVS</name>
<keyword evidence="1" id="KW-1133">Transmembrane helix</keyword>
<evidence type="ECO:0000313" key="3">
    <source>
        <dbReference type="WBParaSite" id="SVE_0328300.1"/>
    </source>
</evidence>
<sequence length="184" mass="21227">MYSNGGNSGSFSCKYPSGSSEKMYRLIYAVFVHSVIVISLLVTIIITFKIKKINKTSIEFSVNAIKKRNKEKLMTQYIIVLGIMQLIRIIQDQFYYIDIKINGYDESIRYIIRGFDPFVSVLWMFVNAASIILISKTLREAIFENLKLDIAYKKLFRKNVVVPSSHNAKIIQNINRGTKKQIIL</sequence>
<dbReference type="WBParaSite" id="SVE_0328300.1">
    <property type="protein sequence ID" value="SVE_0328300.1"/>
    <property type="gene ID" value="SVE_0328300"/>
</dbReference>
<reference evidence="2" key="1">
    <citation type="submission" date="2014-07" db="EMBL/GenBank/DDBJ databases">
        <authorList>
            <person name="Martin A.A"/>
            <person name="De Silva N."/>
        </authorList>
    </citation>
    <scope>NUCLEOTIDE SEQUENCE</scope>
</reference>
<reference evidence="3" key="2">
    <citation type="submission" date="2015-08" db="UniProtKB">
        <authorList>
            <consortium name="WormBaseParasite"/>
        </authorList>
    </citation>
    <scope>IDENTIFICATION</scope>
</reference>
<proteinExistence type="predicted"/>
<keyword evidence="2" id="KW-1185">Reference proteome</keyword>
<dbReference type="AlphaFoldDB" id="A0A0K0F3A0"/>
<feature type="transmembrane region" description="Helical" evidence="1">
    <location>
        <begin position="73"/>
        <end position="90"/>
    </location>
</feature>
<dbReference type="Proteomes" id="UP000035680">
    <property type="component" value="Unassembled WGS sequence"/>
</dbReference>
<keyword evidence="1" id="KW-0812">Transmembrane</keyword>
<feature type="transmembrane region" description="Helical" evidence="1">
    <location>
        <begin position="110"/>
        <end position="134"/>
    </location>
</feature>
<organism evidence="2 3">
    <name type="scientific">Strongyloides venezuelensis</name>
    <name type="common">Threadworm</name>
    <dbReference type="NCBI Taxonomy" id="75913"/>
    <lineage>
        <taxon>Eukaryota</taxon>
        <taxon>Metazoa</taxon>
        <taxon>Ecdysozoa</taxon>
        <taxon>Nematoda</taxon>
        <taxon>Chromadorea</taxon>
        <taxon>Rhabditida</taxon>
        <taxon>Tylenchina</taxon>
        <taxon>Panagrolaimomorpha</taxon>
        <taxon>Strongyloidoidea</taxon>
        <taxon>Strongyloididae</taxon>
        <taxon>Strongyloides</taxon>
    </lineage>
</organism>
<accession>A0A0K0F3A0</accession>